<keyword evidence="4" id="KW-0328">Glycosyltransferase</keyword>
<dbReference type="PANTHER" id="PTHR46401:SF2">
    <property type="entry name" value="GLYCOSYLTRANSFERASE WBBK-RELATED"/>
    <property type="match status" value="1"/>
</dbReference>
<evidence type="ECO:0000259" key="2">
    <source>
        <dbReference type="Pfam" id="PF00534"/>
    </source>
</evidence>
<dbReference type="Pfam" id="PF00534">
    <property type="entry name" value="Glycos_transf_1"/>
    <property type="match status" value="1"/>
</dbReference>
<dbReference type="InterPro" id="IPR001296">
    <property type="entry name" value="Glyco_trans_1"/>
</dbReference>
<name>A0ABV2TH25_9RHOO</name>
<evidence type="ECO:0000313" key="5">
    <source>
        <dbReference type="Proteomes" id="UP001549691"/>
    </source>
</evidence>
<dbReference type="Proteomes" id="UP001549691">
    <property type="component" value="Unassembled WGS sequence"/>
</dbReference>
<organism evidence="4 5">
    <name type="scientific">Uliginosibacterium flavum</name>
    <dbReference type="NCBI Taxonomy" id="1396831"/>
    <lineage>
        <taxon>Bacteria</taxon>
        <taxon>Pseudomonadati</taxon>
        <taxon>Pseudomonadota</taxon>
        <taxon>Betaproteobacteria</taxon>
        <taxon>Rhodocyclales</taxon>
        <taxon>Zoogloeaceae</taxon>
        <taxon>Uliginosibacterium</taxon>
    </lineage>
</organism>
<dbReference type="Pfam" id="PF13439">
    <property type="entry name" value="Glyco_transf_4"/>
    <property type="match status" value="1"/>
</dbReference>
<keyword evidence="1 4" id="KW-0808">Transferase</keyword>
<dbReference type="Gene3D" id="3.40.50.2000">
    <property type="entry name" value="Glycogen Phosphorylase B"/>
    <property type="match status" value="2"/>
</dbReference>
<dbReference type="InterPro" id="IPR028098">
    <property type="entry name" value="Glyco_trans_4-like_N"/>
</dbReference>
<keyword evidence="5" id="KW-1185">Reference proteome</keyword>
<proteinExistence type="predicted"/>
<gene>
    <name evidence="4" type="ORF">ABXR19_03420</name>
</gene>
<protein>
    <submittedName>
        <fullName evidence="4">Glycosyltransferase family 4 protein</fullName>
        <ecNumber evidence="4">2.4.-.-</ecNumber>
    </submittedName>
</protein>
<feature type="domain" description="Glycosyltransferase subfamily 4-like N-terminal" evidence="3">
    <location>
        <begin position="52"/>
        <end position="170"/>
    </location>
</feature>
<feature type="domain" description="Glycosyl transferase family 1" evidence="2">
    <location>
        <begin position="184"/>
        <end position="359"/>
    </location>
</feature>
<evidence type="ECO:0000259" key="3">
    <source>
        <dbReference type="Pfam" id="PF13439"/>
    </source>
</evidence>
<reference evidence="4 5" key="1">
    <citation type="submission" date="2024-07" db="EMBL/GenBank/DDBJ databases">
        <title>Uliginosibacterium flavum JJ3220;KACC:17644.</title>
        <authorList>
            <person name="Kim M.K."/>
        </authorList>
    </citation>
    <scope>NUCLEOTIDE SEQUENCE [LARGE SCALE GENOMIC DNA]</scope>
    <source>
        <strain evidence="4 5">KACC:17644</strain>
    </source>
</reference>
<dbReference type="EMBL" id="JBEWZI010000003">
    <property type="protein sequence ID" value="MET7013224.1"/>
    <property type="molecule type" value="Genomic_DNA"/>
</dbReference>
<evidence type="ECO:0000313" key="4">
    <source>
        <dbReference type="EMBL" id="MET7013224.1"/>
    </source>
</evidence>
<dbReference type="CDD" id="cd03801">
    <property type="entry name" value="GT4_PimA-like"/>
    <property type="match status" value="1"/>
</dbReference>
<accession>A0ABV2TH25</accession>
<dbReference type="SUPFAM" id="SSF53756">
    <property type="entry name" value="UDP-Glycosyltransferase/glycogen phosphorylase"/>
    <property type="match status" value="1"/>
</dbReference>
<dbReference type="GO" id="GO:0016757">
    <property type="term" value="F:glycosyltransferase activity"/>
    <property type="evidence" value="ECO:0007669"/>
    <property type="project" value="UniProtKB-KW"/>
</dbReference>
<evidence type="ECO:0000256" key="1">
    <source>
        <dbReference type="ARBA" id="ARBA00022679"/>
    </source>
</evidence>
<dbReference type="RefSeq" id="WP_354599688.1">
    <property type="nucleotide sequence ID" value="NZ_JBEWZI010000003.1"/>
</dbReference>
<dbReference type="PANTHER" id="PTHR46401">
    <property type="entry name" value="GLYCOSYLTRANSFERASE WBBK-RELATED"/>
    <property type="match status" value="1"/>
</dbReference>
<sequence length="381" mass="41844">MKAVTYTPHGALPDLRGFAPAVVAAEIARHLGFTRNIHVTAREAGLARFDLHPVLGEIHRIAESRAYARMRKLTRLDPSPLHARLAGLCQTLQPDLVHAHQIEFPVADFRRRLGRELPVIVHAHSVRSYSPTLGLADRYIAVSSFTRDQLIERGFPGERIKVVPNGADTDLFSPADASTHEGLRTALGIPLDSFVVAYVGRKQASKGFVTFLQTLQILSQRGLKVHGVCAGPTPADTLKEDGYAEREVLRRDLIAQGLLIDLPALPHHQLVNVYRVAEVLLFATRFKGEQHPLVLIEGLATGCAVITSRLAGITESVSDKEHALLLDDASDAQEATALILDIAAHPEQYATMRAAGRERARSRYDWRAIAGQVEKIYFSVA</sequence>
<comment type="caution">
    <text evidence="4">The sequence shown here is derived from an EMBL/GenBank/DDBJ whole genome shotgun (WGS) entry which is preliminary data.</text>
</comment>
<dbReference type="EC" id="2.4.-.-" evidence="4"/>